<keyword evidence="3" id="KW-1185">Reference proteome</keyword>
<evidence type="ECO:0000313" key="3">
    <source>
        <dbReference type="Proteomes" id="UP000183832"/>
    </source>
</evidence>
<protein>
    <submittedName>
        <fullName evidence="2">CLUMA_CG011440, isoform A</fullName>
    </submittedName>
</protein>
<evidence type="ECO:0000313" key="2">
    <source>
        <dbReference type="EMBL" id="CRK98071.1"/>
    </source>
</evidence>
<feature type="compositionally biased region" description="Basic and acidic residues" evidence="1">
    <location>
        <begin position="41"/>
        <end position="60"/>
    </location>
</feature>
<organism evidence="2 3">
    <name type="scientific">Clunio marinus</name>
    <dbReference type="NCBI Taxonomy" id="568069"/>
    <lineage>
        <taxon>Eukaryota</taxon>
        <taxon>Metazoa</taxon>
        <taxon>Ecdysozoa</taxon>
        <taxon>Arthropoda</taxon>
        <taxon>Hexapoda</taxon>
        <taxon>Insecta</taxon>
        <taxon>Pterygota</taxon>
        <taxon>Neoptera</taxon>
        <taxon>Endopterygota</taxon>
        <taxon>Diptera</taxon>
        <taxon>Nematocera</taxon>
        <taxon>Chironomoidea</taxon>
        <taxon>Chironomidae</taxon>
        <taxon>Clunio</taxon>
    </lineage>
</organism>
<accession>A0A1J1ICR3</accession>
<dbReference type="AlphaFoldDB" id="A0A1J1ICR3"/>
<name>A0A1J1ICR3_9DIPT</name>
<dbReference type="Proteomes" id="UP000183832">
    <property type="component" value="Unassembled WGS sequence"/>
</dbReference>
<proteinExistence type="predicted"/>
<gene>
    <name evidence="2" type="ORF">CLUMA_CG011440</name>
</gene>
<dbReference type="EMBL" id="CVRI01000047">
    <property type="protein sequence ID" value="CRK98071.1"/>
    <property type="molecule type" value="Genomic_DNA"/>
</dbReference>
<sequence length="60" mass="7050">MGEQRKENMSIQLNSGTGRLIPKVVSVFLNMTKKNRYKMRSNRELSAEQEQDKDKGKQRH</sequence>
<evidence type="ECO:0000256" key="1">
    <source>
        <dbReference type="SAM" id="MobiDB-lite"/>
    </source>
</evidence>
<reference evidence="2 3" key="1">
    <citation type="submission" date="2015-04" db="EMBL/GenBank/DDBJ databases">
        <authorList>
            <person name="Syromyatnikov M.Y."/>
            <person name="Popov V.N."/>
        </authorList>
    </citation>
    <scope>NUCLEOTIDE SEQUENCE [LARGE SCALE GENOMIC DNA]</scope>
</reference>
<feature type="region of interest" description="Disordered" evidence="1">
    <location>
        <begin position="34"/>
        <end position="60"/>
    </location>
</feature>